<dbReference type="InterPro" id="IPR043715">
    <property type="entry name" value="DUF5656"/>
</dbReference>
<feature type="transmembrane region" description="Helical" evidence="1">
    <location>
        <begin position="257"/>
        <end position="277"/>
    </location>
</feature>
<reference evidence="2 3" key="1">
    <citation type="submission" date="2024-06" db="EMBL/GenBank/DDBJ databases">
        <title>Chitinophaga defluvii sp. nov., isolated from municipal sewage.</title>
        <authorList>
            <person name="Zhang L."/>
        </authorList>
    </citation>
    <scope>NUCLEOTIDE SEQUENCE [LARGE SCALE GENOMIC DNA]</scope>
    <source>
        <strain evidence="2 3">H8</strain>
    </source>
</reference>
<keyword evidence="1" id="KW-0812">Transmembrane</keyword>
<name>A0ABV2T2S9_9BACT</name>
<dbReference type="Pfam" id="PF18900">
    <property type="entry name" value="DUF5656"/>
    <property type="match status" value="1"/>
</dbReference>
<feature type="transmembrane region" description="Helical" evidence="1">
    <location>
        <begin position="159"/>
        <end position="178"/>
    </location>
</feature>
<feature type="transmembrane region" description="Helical" evidence="1">
    <location>
        <begin position="80"/>
        <end position="100"/>
    </location>
</feature>
<evidence type="ECO:0000256" key="1">
    <source>
        <dbReference type="SAM" id="Phobius"/>
    </source>
</evidence>
<feature type="transmembrane region" description="Helical" evidence="1">
    <location>
        <begin position="284"/>
        <end position="302"/>
    </location>
</feature>
<feature type="transmembrane region" description="Helical" evidence="1">
    <location>
        <begin position="136"/>
        <end position="152"/>
    </location>
</feature>
<protein>
    <recommendedName>
        <fullName evidence="4">Membrane protein DUF2157</fullName>
    </recommendedName>
</protein>
<gene>
    <name evidence="2" type="ORF">ABR189_08100</name>
</gene>
<feature type="transmembrane region" description="Helical" evidence="1">
    <location>
        <begin position="52"/>
        <end position="74"/>
    </location>
</feature>
<organism evidence="2 3">
    <name type="scientific">Chitinophaga defluvii</name>
    <dbReference type="NCBI Taxonomy" id="3163343"/>
    <lineage>
        <taxon>Bacteria</taxon>
        <taxon>Pseudomonadati</taxon>
        <taxon>Bacteroidota</taxon>
        <taxon>Chitinophagia</taxon>
        <taxon>Chitinophagales</taxon>
        <taxon>Chitinophagaceae</taxon>
        <taxon>Chitinophaga</taxon>
    </lineage>
</organism>
<accession>A0ABV2T2S9</accession>
<feature type="transmembrane region" description="Helical" evidence="1">
    <location>
        <begin position="308"/>
        <end position="327"/>
    </location>
</feature>
<dbReference type="Proteomes" id="UP001549749">
    <property type="component" value="Unassembled WGS sequence"/>
</dbReference>
<keyword evidence="1" id="KW-1133">Transmembrane helix</keyword>
<dbReference type="EMBL" id="JBEXAC010000001">
    <property type="protein sequence ID" value="MET6997329.1"/>
    <property type="molecule type" value="Genomic_DNA"/>
</dbReference>
<feature type="transmembrane region" description="Helical" evidence="1">
    <location>
        <begin position="184"/>
        <end position="201"/>
    </location>
</feature>
<evidence type="ECO:0000313" key="2">
    <source>
        <dbReference type="EMBL" id="MET6997329.1"/>
    </source>
</evidence>
<proteinExistence type="predicted"/>
<keyword evidence="1" id="KW-0472">Membrane</keyword>
<keyword evidence="3" id="KW-1185">Reference proteome</keyword>
<evidence type="ECO:0000313" key="3">
    <source>
        <dbReference type="Proteomes" id="UP001549749"/>
    </source>
</evidence>
<comment type="caution">
    <text evidence="2">The sequence shown here is derived from an EMBL/GenBank/DDBJ whole genome shotgun (WGS) entry which is preliminary data.</text>
</comment>
<feature type="transmembrane region" description="Helical" evidence="1">
    <location>
        <begin position="213"/>
        <end position="237"/>
    </location>
</feature>
<dbReference type="RefSeq" id="WP_354659967.1">
    <property type="nucleotide sequence ID" value="NZ_JBEXAC010000001.1"/>
</dbReference>
<feature type="transmembrane region" description="Helical" evidence="1">
    <location>
        <begin position="112"/>
        <end position="130"/>
    </location>
</feature>
<sequence length="388" mass="42739">MLAYNNTGLDHLNIQEEAATACRKKCITAQEYAAVQAAYPVDFYTPNPFIRIGLFILTLVILFASLGLFALMLLDALKDVVAALLIFAGLVTYGILEYFVQTKKHYQSGVDDALLWVSAILILCGINAMADFDISVWGQCILVFLLSLYAALRFADTLMSIVAFLALLGIVFERATVLGDLAKMVLPFLLLAISLGVYLLMKRSEKISAFRHYKRCCLLVQIVCLVTLYISGNYFAVRETSATLFGPYPEDMQGMPMGWFFWILTVAIPVIYIFLGLKRKDTILLRAGLILVAGVVFTIRYYHSVAPLEIAMLIGGLILIGLAYGCIKYLKTPRYGLTDENTDDPHFLDKLHLESVIIAETYTQQAPVTDDFQFGGGSGGGGGASGTY</sequence>
<evidence type="ECO:0008006" key="4">
    <source>
        <dbReference type="Google" id="ProtNLM"/>
    </source>
</evidence>